<dbReference type="GO" id="GO:0005198">
    <property type="term" value="F:structural molecule activity"/>
    <property type="evidence" value="ECO:0007669"/>
    <property type="project" value="InterPro"/>
</dbReference>
<dbReference type="GeneTree" id="ENSGT00920000149270"/>
<comment type="similarity">
    <text evidence="3">Belongs to the claudin family.</text>
</comment>
<dbReference type="RefSeq" id="XP_028842082.1">
    <property type="nucleotide sequence ID" value="XM_028986249.1"/>
</dbReference>
<dbReference type="Pfam" id="PF00822">
    <property type="entry name" value="PMP22_Claudin"/>
    <property type="match status" value="1"/>
</dbReference>
<dbReference type="Ensembl" id="ENSDCDT00010056525.1">
    <property type="protein sequence ID" value="ENSDCDP00010046327.1"/>
    <property type="gene ID" value="ENSDCDG00010028338.1"/>
</dbReference>
<evidence type="ECO:0000313" key="12">
    <source>
        <dbReference type="Ensembl" id="ENSDCDP00010028224.1"/>
    </source>
</evidence>
<evidence type="ECO:0000313" key="14">
    <source>
        <dbReference type="Proteomes" id="UP000694580"/>
    </source>
</evidence>
<keyword evidence="5" id="KW-1003">Cell membrane</keyword>
<keyword evidence="9 11" id="KW-0472">Membrane</keyword>
<dbReference type="FunFam" id="1.20.140.150:FF:000001">
    <property type="entry name" value="Claudin"/>
    <property type="match status" value="1"/>
</dbReference>
<feature type="region of interest" description="Disordered" evidence="10">
    <location>
        <begin position="189"/>
        <end position="208"/>
    </location>
</feature>
<feature type="transmembrane region" description="Helical" evidence="11">
    <location>
        <begin position="82"/>
        <end position="105"/>
    </location>
</feature>
<proteinExistence type="inferred from homology"/>
<evidence type="ECO:0000256" key="6">
    <source>
        <dbReference type="ARBA" id="ARBA00022692"/>
    </source>
</evidence>
<evidence type="ECO:0000256" key="4">
    <source>
        <dbReference type="ARBA" id="ARBA00022427"/>
    </source>
</evidence>
<keyword evidence="6 11" id="KW-0812">Transmembrane</keyword>
<sequence>MASSGIQIVCVALTVLGLVGAIITCILPQWKVSAFIGDNIVTAQSTYEGIWKSCVVQSTGQQQCKDYDSLLVLSSDLQASRAMTIVCCLLSGLALLIIFAGSDFTTCVQNEDIKPKICLAGGIMLLVAGLLIIIPVSWVANQVVQNFNNVLVAQAQKRELGACIFIGWGSGVLMLLAGGLLCCFSRGSRGSSTTVKYSTHPSAPKNYV</sequence>
<feature type="transmembrane region" description="Helical" evidence="11">
    <location>
        <begin position="160"/>
        <end position="184"/>
    </location>
</feature>
<evidence type="ECO:0000256" key="8">
    <source>
        <dbReference type="ARBA" id="ARBA00022989"/>
    </source>
</evidence>
<dbReference type="AlphaFoldDB" id="A0A8C4FVL7"/>
<accession>A0A8C4FVL7</accession>
<dbReference type="GO" id="GO:0005923">
    <property type="term" value="C:bicellular tight junction"/>
    <property type="evidence" value="ECO:0007669"/>
    <property type="project" value="UniProtKB-SubCell"/>
</dbReference>
<evidence type="ECO:0000256" key="11">
    <source>
        <dbReference type="SAM" id="Phobius"/>
    </source>
</evidence>
<keyword evidence="7" id="KW-0965">Cell junction</keyword>
<dbReference type="InterPro" id="IPR004031">
    <property type="entry name" value="PMP22/EMP/MP20/Claudin"/>
</dbReference>
<feature type="compositionally biased region" description="Polar residues" evidence="10">
    <location>
        <begin position="189"/>
        <end position="201"/>
    </location>
</feature>
<feature type="transmembrane region" description="Helical" evidence="11">
    <location>
        <begin position="117"/>
        <end position="140"/>
    </location>
</feature>
<comment type="subcellular location">
    <subcellularLocation>
        <location evidence="1">Cell junction</location>
        <location evidence="1">Tight junction</location>
    </subcellularLocation>
    <subcellularLocation>
        <location evidence="2">Cell membrane</location>
        <topology evidence="2">Multi-pass membrane protein</topology>
    </subcellularLocation>
</comment>
<dbReference type="Ensembl" id="ENSDCDT00010034932.1">
    <property type="protein sequence ID" value="ENSDCDP00010028224.1"/>
    <property type="gene ID" value="ENSDCDG00010017873.1"/>
</dbReference>
<evidence type="ECO:0000256" key="3">
    <source>
        <dbReference type="ARBA" id="ARBA00008295"/>
    </source>
</evidence>
<evidence type="ECO:0000256" key="2">
    <source>
        <dbReference type="ARBA" id="ARBA00004651"/>
    </source>
</evidence>
<dbReference type="PANTHER" id="PTHR12002">
    <property type="entry name" value="CLAUDIN"/>
    <property type="match status" value="1"/>
</dbReference>
<name>A0A8C4FVL7_9TELE</name>
<dbReference type="PRINTS" id="PR01077">
    <property type="entry name" value="CLAUDIN"/>
</dbReference>
<evidence type="ECO:0000313" key="13">
    <source>
        <dbReference type="Ensembl" id="ENSDCDP00010046327.1"/>
    </source>
</evidence>
<keyword evidence="8 11" id="KW-1133">Transmembrane helix</keyword>
<keyword evidence="4" id="KW-0796">Tight junction</keyword>
<protein>
    <recommendedName>
        <fullName evidence="15">Claudin</fullName>
    </recommendedName>
</protein>
<keyword evidence="14" id="KW-1185">Reference proteome</keyword>
<reference evidence="13 14" key="1">
    <citation type="submission" date="2020-06" db="EMBL/GenBank/DDBJ databases">
        <authorList>
            <consortium name="Wellcome Sanger Institute Data Sharing"/>
        </authorList>
    </citation>
    <scope>NUCLEOTIDE SEQUENCE [LARGE SCALE GENOMIC DNA]</scope>
</reference>
<dbReference type="InterPro" id="IPR006187">
    <property type="entry name" value="Claudin"/>
</dbReference>
<evidence type="ECO:0000256" key="7">
    <source>
        <dbReference type="ARBA" id="ARBA00022949"/>
    </source>
</evidence>
<dbReference type="Gene3D" id="1.20.140.150">
    <property type="match status" value="1"/>
</dbReference>
<evidence type="ECO:0000256" key="10">
    <source>
        <dbReference type="SAM" id="MobiDB-lite"/>
    </source>
</evidence>
<gene>
    <name evidence="13" type="primary">LOC114794006</name>
    <name evidence="12" type="synonym">LOC114784190</name>
</gene>
<dbReference type="GO" id="GO:0005886">
    <property type="term" value="C:plasma membrane"/>
    <property type="evidence" value="ECO:0007669"/>
    <property type="project" value="UniProtKB-SubCell"/>
</dbReference>
<evidence type="ECO:0000256" key="5">
    <source>
        <dbReference type="ARBA" id="ARBA00022475"/>
    </source>
</evidence>
<organism evidence="13 14">
    <name type="scientific">Denticeps clupeoides</name>
    <name type="common">denticle herring</name>
    <dbReference type="NCBI Taxonomy" id="299321"/>
    <lineage>
        <taxon>Eukaryota</taxon>
        <taxon>Metazoa</taxon>
        <taxon>Chordata</taxon>
        <taxon>Craniata</taxon>
        <taxon>Vertebrata</taxon>
        <taxon>Euteleostomi</taxon>
        <taxon>Actinopterygii</taxon>
        <taxon>Neopterygii</taxon>
        <taxon>Teleostei</taxon>
        <taxon>Clupei</taxon>
        <taxon>Clupeiformes</taxon>
        <taxon>Denticipitoidei</taxon>
        <taxon>Denticipitidae</taxon>
        <taxon>Denticeps</taxon>
    </lineage>
</organism>
<evidence type="ECO:0000256" key="9">
    <source>
        <dbReference type="ARBA" id="ARBA00023136"/>
    </source>
</evidence>
<evidence type="ECO:0000256" key="1">
    <source>
        <dbReference type="ARBA" id="ARBA00004435"/>
    </source>
</evidence>
<dbReference type="OrthoDB" id="9899584at2759"/>
<reference evidence="13" key="2">
    <citation type="submission" date="2025-05" db="UniProtKB">
        <authorList>
            <consortium name="Ensembl"/>
        </authorList>
    </citation>
    <scope>IDENTIFICATION</scope>
</reference>
<evidence type="ECO:0008006" key="15">
    <source>
        <dbReference type="Google" id="ProtNLM"/>
    </source>
</evidence>
<dbReference type="GeneID" id="114794006"/>
<dbReference type="Proteomes" id="UP000694580">
    <property type="component" value="Chromosome 7"/>
</dbReference>